<dbReference type="AlphaFoldDB" id="A0A2U1KE24"/>
<evidence type="ECO:0000256" key="1">
    <source>
        <dbReference type="SAM" id="MobiDB-lite"/>
    </source>
</evidence>
<comment type="caution">
    <text evidence="2">The sequence shown here is derived from an EMBL/GenBank/DDBJ whole genome shotgun (WGS) entry which is preliminary data.</text>
</comment>
<protein>
    <submittedName>
        <fullName evidence="2">Uncharacterized protein</fullName>
    </submittedName>
</protein>
<organism evidence="2 3">
    <name type="scientific">Artemisia annua</name>
    <name type="common">Sweet wormwood</name>
    <dbReference type="NCBI Taxonomy" id="35608"/>
    <lineage>
        <taxon>Eukaryota</taxon>
        <taxon>Viridiplantae</taxon>
        <taxon>Streptophyta</taxon>
        <taxon>Embryophyta</taxon>
        <taxon>Tracheophyta</taxon>
        <taxon>Spermatophyta</taxon>
        <taxon>Magnoliopsida</taxon>
        <taxon>eudicotyledons</taxon>
        <taxon>Gunneridae</taxon>
        <taxon>Pentapetalae</taxon>
        <taxon>asterids</taxon>
        <taxon>campanulids</taxon>
        <taxon>Asterales</taxon>
        <taxon>Asteraceae</taxon>
        <taxon>Asteroideae</taxon>
        <taxon>Anthemideae</taxon>
        <taxon>Artemisiinae</taxon>
        <taxon>Artemisia</taxon>
    </lineage>
</organism>
<dbReference type="EMBL" id="PKPP01020982">
    <property type="protein sequence ID" value="PWA34978.1"/>
    <property type="molecule type" value="Genomic_DNA"/>
</dbReference>
<proteinExistence type="predicted"/>
<name>A0A2U1KE24_ARTAN</name>
<feature type="region of interest" description="Disordered" evidence="1">
    <location>
        <begin position="29"/>
        <end position="54"/>
    </location>
</feature>
<evidence type="ECO:0000313" key="3">
    <source>
        <dbReference type="Proteomes" id="UP000245207"/>
    </source>
</evidence>
<accession>A0A2U1KE24</accession>
<reference evidence="2 3" key="1">
    <citation type="journal article" date="2018" name="Mol. Plant">
        <title>The genome of Artemisia annua provides insight into the evolution of Asteraceae family and artemisinin biosynthesis.</title>
        <authorList>
            <person name="Shen Q."/>
            <person name="Zhang L."/>
            <person name="Liao Z."/>
            <person name="Wang S."/>
            <person name="Yan T."/>
            <person name="Shi P."/>
            <person name="Liu M."/>
            <person name="Fu X."/>
            <person name="Pan Q."/>
            <person name="Wang Y."/>
            <person name="Lv Z."/>
            <person name="Lu X."/>
            <person name="Zhang F."/>
            <person name="Jiang W."/>
            <person name="Ma Y."/>
            <person name="Chen M."/>
            <person name="Hao X."/>
            <person name="Li L."/>
            <person name="Tang Y."/>
            <person name="Lv G."/>
            <person name="Zhou Y."/>
            <person name="Sun X."/>
            <person name="Brodelius P.E."/>
            <person name="Rose J.K.C."/>
            <person name="Tang K."/>
        </authorList>
    </citation>
    <scope>NUCLEOTIDE SEQUENCE [LARGE SCALE GENOMIC DNA]</scope>
    <source>
        <strain evidence="3">cv. Huhao1</strain>
        <tissue evidence="2">Leaf</tissue>
    </source>
</reference>
<evidence type="ECO:0000313" key="2">
    <source>
        <dbReference type="EMBL" id="PWA34978.1"/>
    </source>
</evidence>
<dbReference type="Proteomes" id="UP000245207">
    <property type="component" value="Unassembled WGS sequence"/>
</dbReference>
<sequence>MLNSLRTAVPKTMTAANLKTKTAVLKMKTAANLKTKTDSPEDEDGSQSEDEDSS</sequence>
<feature type="compositionally biased region" description="Acidic residues" evidence="1">
    <location>
        <begin position="40"/>
        <end position="54"/>
    </location>
</feature>
<gene>
    <name evidence="2" type="ORF">CTI12_AA614040</name>
</gene>
<keyword evidence="3" id="KW-1185">Reference proteome</keyword>